<reference evidence="3" key="1">
    <citation type="submission" date="2022-10" db="EMBL/GenBank/DDBJ databases">
        <title>Genome assembly of Pristionchus species.</title>
        <authorList>
            <person name="Yoshida K."/>
            <person name="Sommer R.J."/>
        </authorList>
    </citation>
    <scope>NUCLEOTIDE SEQUENCE [LARGE SCALE GENOMIC DNA]</scope>
    <source>
        <strain evidence="3">RS5460</strain>
    </source>
</reference>
<organism evidence="2 3">
    <name type="scientific">Pristionchus mayeri</name>
    <dbReference type="NCBI Taxonomy" id="1317129"/>
    <lineage>
        <taxon>Eukaryota</taxon>
        <taxon>Metazoa</taxon>
        <taxon>Ecdysozoa</taxon>
        <taxon>Nematoda</taxon>
        <taxon>Chromadorea</taxon>
        <taxon>Rhabditida</taxon>
        <taxon>Rhabditina</taxon>
        <taxon>Diplogasteromorpha</taxon>
        <taxon>Diplogasteroidea</taxon>
        <taxon>Neodiplogasteridae</taxon>
        <taxon>Pristionchus</taxon>
    </lineage>
</organism>
<feature type="transmembrane region" description="Helical" evidence="1">
    <location>
        <begin position="36"/>
        <end position="62"/>
    </location>
</feature>
<evidence type="ECO:0000256" key="1">
    <source>
        <dbReference type="SAM" id="Phobius"/>
    </source>
</evidence>
<sequence>HVILCLRKIVINQSPAHTRFFQKMIYELRIFTHRVLCCNAMVATQMISFCMVLINLIAAMLYQLVSSDIQGYPDGSLPVSLRTLIHK</sequence>
<evidence type="ECO:0000313" key="2">
    <source>
        <dbReference type="EMBL" id="GMR38252.1"/>
    </source>
</evidence>
<dbReference type="Proteomes" id="UP001328107">
    <property type="component" value="Unassembled WGS sequence"/>
</dbReference>
<proteinExistence type="predicted"/>
<keyword evidence="1" id="KW-0472">Membrane</keyword>
<comment type="caution">
    <text evidence="2">The sequence shown here is derived from an EMBL/GenBank/DDBJ whole genome shotgun (WGS) entry which is preliminary data.</text>
</comment>
<dbReference type="AlphaFoldDB" id="A0AAN5CCF7"/>
<dbReference type="EMBL" id="BTRK01000002">
    <property type="protein sequence ID" value="GMR38252.1"/>
    <property type="molecule type" value="Genomic_DNA"/>
</dbReference>
<evidence type="ECO:0000313" key="3">
    <source>
        <dbReference type="Proteomes" id="UP001328107"/>
    </source>
</evidence>
<accession>A0AAN5CCF7</accession>
<gene>
    <name evidence="2" type="ORF">PMAYCL1PPCAC_08447</name>
</gene>
<name>A0AAN5CCF7_9BILA</name>
<feature type="non-terminal residue" evidence="2">
    <location>
        <position position="1"/>
    </location>
</feature>
<protein>
    <submittedName>
        <fullName evidence="2">Uncharacterized protein</fullName>
    </submittedName>
</protein>
<keyword evidence="3" id="KW-1185">Reference proteome</keyword>
<keyword evidence="1" id="KW-0812">Transmembrane</keyword>
<keyword evidence="1" id="KW-1133">Transmembrane helix</keyword>